<dbReference type="Proteomes" id="UP000245051">
    <property type="component" value="Chromosome"/>
</dbReference>
<reference evidence="1 2" key="1">
    <citation type="submission" date="2018-05" db="EMBL/GenBank/DDBJ databases">
        <title>Complete genome sequence of the Type Strain of Streptomyces spongiicola HNM0071, the producer of staurosporine.</title>
        <authorList>
            <person name="Zhou S."/>
            <person name="Huang X."/>
        </authorList>
    </citation>
    <scope>NUCLEOTIDE SEQUENCE [LARGE SCALE GENOMIC DNA]</scope>
    <source>
        <strain evidence="1 2">HNM0071</strain>
    </source>
</reference>
<organism evidence="1 2">
    <name type="scientific">Streptomyces spongiicola</name>
    <dbReference type="NCBI Taxonomy" id="1690221"/>
    <lineage>
        <taxon>Bacteria</taxon>
        <taxon>Bacillati</taxon>
        <taxon>Actinomycetota</taxon>
        <taxon>Actinomycetes</taxon>
        <taxon>Kitasatosporales</taxon>
        <taxon>Streptomycetaceae</taxon>
        <taxon>Streptomyces</taxon>
    </lineage>
</organism>
<evidence type="ECO:0000313" key="2">
    <source>
        <dbReference type="Proteomes" id="UP000245051"/>
    </source>
</evidence>
<keyword evidence="2" id="KW-1185">Reference proteome</keyword>
<accession>A0ABN5KJE3</accession>
<sequence length="68" mass="7500">MVTAPPTAILTHVERLTSRQQMAVDCVRCARRLGMAGQVWGEVRHRGLLFRLWICAPECPPSLVGGVT</sequence>
<name>A0ABN5KJE3_9ACTN</name>
<gene>
    <name evidence="1" type="ORF">DDQ41_17330</name>
</gene>
<protein>
    <submittedName>
        <fullName evidence="1">Uncharacterized protein</fullName>
    </submittedName>
</protein>
<proteinExistence type="predicted"/>
<evidence type="ECO:0000313" key="1">
    <source>
        <dbReference type="EMBL" id="AWK10368.1"/>
    </source>
</evidence>
<dbReference type="EMBL" id="CP029254">
    <property type="protein sequence ID" value="AWK10368.1"/>
    <property type="molecule type" value="Genomic_DNA"/>
</dbReference>